<feature type="region of interest" description="Disordered" evidence="1">
    <location>
        <begin position="233"/>
        <end position="341"/>
    </location>
</feature>
<evidence type="ECO:0000256" key="1">
    <source>
        <dbReference type="SAM" id="MobiDB-lite"/>
    </source>
</evidence>
<feature type="region of interest" description="Disordered" evidence="1">
    <location>
        <begin position="373"/>
        <end position="392"/>
    </location>
</feature>
<organism evidence="2">
    <name type="scientific">Eutreptiella gymnastica</name>
    <dbReference type="NCBI Taxonomy" id="73025"/>
    <lineage>
        <taxon>Eukaryota</taxon>
        <taxon>Discoba</taxon>
        <taxon>Euglenozoa</taxon>
        <taxon>Euglenida</taxon>
        <taxon>Spirocuta</taxon>
        <taxon>Euglenophyceae</taxon>
        <taxon>Eutreptiales</taxon>
        <taxon>Eutreptiaceae</taxon>
        <taxon>Eutreptiella</taxon>
    </lineage>
</organism>
<feature type="region of interest" description="Disordered" evidence="1">
    <location>
        <begin position="90"/>
        <end position="219"/>
    </location>
</feature>
<protein>
    <submittedName>
        <fullName evidence="2">Uncharacterized protein</fullName>
    </submittedName>
</protein>
<feature type="compositionally biased region" description="Low complexity" evidence="1">
    <location>
        <begin position="101"/>
        <end position="110"/>
    </location>
</feature>
<name>A0A7S1IPI1_9EUGL</name>
<dbReference type="EMBL" id="HBGA01078897">
    <property type="protein sequence ID" value="CAD9018325.1"/>
    <property type="molecule type" value="Transcribed_RNA"/>
</dbReference>
<sequence length="502" mass="53746">MQERQPSAPLRSIFRRLPDASAVTREISKPAPMDMIAVSSRAAQPPQGGDAATPELDVRTKLKKVSEALKFMKIDGLDIPVDRWLDAQASVTPSPIPSPAISPSGSPPVSARGAMSVTIRDFADRPMEKRSKSTIFRHQHPRSASSKRLSRNSLRSLERESPPMSTGPLDQLGQEPDREQVRPLQPQEAPSAGQARSSTAFPEEPLSPPTGLRLRRPDSALLPWQTRMATVGDIVAGQPLRTTSASPVRPEAAHGQQPPTGAPPTDIREVQSGLLNYFQLSDSPPPGNDRRFSDAAHTPKLLISDFATPPSQRQGSGLRSHLRAASGSGRPSLHSHTASTRVLSASTRQASTAGMNSPIPSLALPQTPVRVYSTPPMSRETSQRSSWMRLPPGDTPSMHVTIRNYTPGAGPWTSAQPGAGSLNPSSIIACGPLLSPISERGRPLSPSIAARNTRAPSPVPLSGMPENHHSAAARHTPSNHGLPRSRTESPPPRDASSLPQDW</sequence>
<feature type="region of interest" description="Disordered" evidence="1">
    <location>
        <begin position="440"/>
        <end position="502"/>
    </location>
</feature>
<gene>
    <name evidence="2" type="ORF">EGYM00392_LOCUS29435</name>
</gene>
<evidence type="ECO:0000313" key="2">
    <source>
        <dbReference type="EMBL" id="CAD9018325.1"/>
    </source>
</evidence>
<reference evidence="2" key="1">
    <citation type="submission" date="2021-01" db="EMBL/GenBank/DDBJ databases">
        <authorList>
            <person name="Corre E."/>
            <person name="Pelletier E."/>
            <person name="Niang G."/>
            <person name="Scheremetjew M."/>
            <person name="Finn R."/>
            <person name="Kale V."/>
            <person name="Holt S."/>
            <person name="Cochrane G."/>
            <person name="Meng A."/>
            <person name="Brown T."/>
            <person name="Cohen L."/>
        </authorList>
    </citation>
    <scope>NUCLEOTIDE SEQUENCE</scope>
    <source>
        <strain evidence="2">NIES-381</strain>
    </source>
</reference>
<proteinExistence type="predicted"/>
<feature type="compositionally biased region" description="Low complexity" evidence="1">
    <location>
        <begin position="142"/>
        <end position="155"/>
    </location>
</feature>
<accession>A0A7S1IPI1</accession>
<feature type="compositionally biased region" description="Basic and acidic residues" evidence="1">
    <location>
        <begin position="121"/>
        <end position="131"/>
    </location>
</feature>
<dbReference type="AlphaFoldDB" id="A0A7S1IPI1"/>
<feature type="compositionally biased region" description="Polar residues" evidence="1">
    <location>
        <begin position="375"/>
        <end position="386"/>
    </location>
</feature>